<dbReference type="Proteomes" id="UP000003781">
    <property type="component" value="Unassembled WGS sequence"/>
</dbReference>
<dbReference type="PANTHER" id="PTHR34457">
    <property type="entry name" value="EMBRYO DEFECTIVE 2410"/>
    <property type="match status" value="1"/>
</dbReference>
<evidence type="ECO:0000256" key="1">
    <source>
        <dbReference type="ARBA" id="ARBA00004167"/>
    </source>
</evidence>
<dbReference type="OrthoDB" id="536281at2"/>
<accession>A3ISK4</accession>
<evidence type="ECO:0000313" key="7">
    <source>
        <dbReference type="EMBL" id="EAZ90574.1"/>
    </source>
</evidence>
<gene>
    <name evidence="7" type="ORF">CY0110_20293</name>
</gene>
<keyword evidence="2 5" id="KW-0812">Transmembrane</keyword>
<dbReference type="eggNOG" id="COG2911">
    <property type="taxonomic scope" value="Bacteria"/>
</dbReference>
<dbReference type="GO" id="GO:0009306">
    <property type="term" value="P:protein secretion"/>
    <property type="evidence" value="ECO:0007669"/>
    <property type="project" value="InterPro"/>
</dbReference>
<evidence type="ECO:0000256" key="4">
    <source>
        <dbReference type="ARBA" id="ARBA00023136"/>
    </source>
</evidence>
<protein>
    <recommendedName>
        <fullName evidence="6">Translocation and assembly module TamB C-terminal domain-containing protein</fullName>
    </recommendedName>
</protein>
<dbReference type="Pfam" id="PF04357">
    <property type="entry name" value="TamB"/>
    <property type="match status" value="1"/>
</dbReference>
<feature type="domain" description="Translocation and assembly module TamB C-terminal" evidence="6">
    <location>
        <begin position="1572"/>
        <end position="1915"/>
    </location>
</feature>
<dbReference type="EMBL" id="AAXW01000023">
    <property type="protein sequence ID" value="EAZ90574.1"/>
    <property type="molecule type" value="Genomic_DNA"/>
</dbReference>
<dbReference type="InterPro" id="IPR053022">
    <property type="entry name" value="Chloroplast_translocon_comp"/>
</dbReference>
<reference evidence="7 8" key="1">
    <citation type="submission" date="2007-03" db="EMBL/GenBank/DDBJ databases">
        <authorList>
            <person name="Stal L."/>
            <person name="Ferriera S."/>
            <person name="Johnson J."/>
            <person name="Kravitz S."/>
            <person name="Beeson K."/>
            <person name="Sutton G."/>
            <person name="Rogers Y.-H."/>
            <person name="Friedman R."/>
            <person name="Frazier M."/>
            <person name="Venter J.C."/>
        </authorList>
    </citation>
    <scope>NUCLEOTIDE SEQUENCE [LARGE SCALE GENOMIC DNA]</scope>
    <source>
        <strain evidence="7 8">CCY0110</strain>
    </source>
</reference>
<dbReference type="RefSeq" id="WP_008276359.1">
    <property type="nucleotide sequence ID" value="NZ_AAXW01000023.1"/>
</dbReference>
<comment type="caution">
    <text evidence="7">The sequence shown here is derived from an EMBL/GenBank/DDBJ whole genome shotgun (WGS) entry which is preliminary data.</text>
</comment>
<evidence type="ECO:0000256" key="3">
    <source>
        <dbReference type="ARBA" id="ARBA00022989"/>
    </source>
</evidence>
<organism evidence="7 8">
    <name type="scientific">Crocosphaera chwakensis CCY0110</name>
    <dbReference type="NCBI Taxonomy" id="391612"/>
    <lineage>
        <taxon>Bacteria</taxon>
        <taxon>Bacillati</taxon>
        <taxon>Cyanobacteriota</taxon>
        <taxon>Cyanophyceae</taxon>
        <taxon>Oscillatoriophycideae</taxon>
        <taxon>Chroococcales</taxon>
        <taxon>Aphanothecaceae</taxon>
        <taxon>Crocosphaera</taxon>
        <taxon>Crocosphaera chwakensis</taxon>
    </lineage>
</organism>
<name>A3ISK4_9CHRO</name>
<proteinExistence type="predicted"/>
<comment type="subcellular location">
    <subcellularLocation>
        <location evidence="1">Membrane</location>
        <topology evidence="1">Single-pass membrane protein</topology>
    </subcellularLocation>
</comment>
<dbReference type="eggNOG" id="COG2982">
    <property type="taxonomic scope" value="Bacteria"/>
</dbReference>
<evidence type="ECO:0000256" key="5">
    <source>
        <dbReference type="SAM" id="Phobius"/>
    </source>
</evidence>
<dbReference type="PANTHER" id="PTHR34457:SF3">
    <property type="entry name" value="PROTEIN TIC236, CHLOROPLASTIC"/>
    <property type="match status" value="1"/>
</dbReference>
<evidence type="ECO:0000313" key="8">
    <source>
        <dbReference type="Proteomes" id="UP000003781"/>
    </source>
</evidence>
<keyword evidence="3 5" id="KW-1133">Transmembrane helix</keyword>
<sequence length="1981" mass="214920">MTNIPPNPPPEPSEGSTPILQKLYNFIKKPSTLIAGGVLLSLGVAAYGGVNYFVYNQLSPLLSQQLSKALEREVRVGEVESFSLNRIRIGQTSIPTTENDPDRVDLDGLTIQFNPLPLLIGQPLDLDITIDDPNLYVEQNPSGKWLGFQEREQIEDTELNLPVDIDADIQLNNANIALLPNGFKELIEVDAEGTAGYTYRSNEEQEISYNLDVSLLNSAIAVKGETNIKSFQTQAELMISQLALPELAALIPNLPVTLKSGLVESNLNINVPSLEEIEGTEGNGNFQLSNVQAGLDALKVPIKLDLGLNFNNKTVQFNETRLSLGKFVTDIKGSLNWQDGYDIDVDINPFLLKNLSNILKFELPVNLAGEVEGKIKLTGEIKNPVVTGTINNSKPLLIEKTRIQDLKTVFQANLNQFNLKELQVQPTTGGNITATGKVELGILKALEENKEINWKKMPVALGFEARVPGDELAQPYYQSPQNISIGTLTAQGQIGGTLGDPKGKIEWSAPGVIRVSGENISGRGSILLGGKDILIRDTVLTSDEGNLSVRGLGNLEEKEWQTLITADQFALDPFVELACSFTTCPPEVLTQNITLRDGNINIAGKLDDFSLESLQSQGNLNLQVGQGAIALETALSQGNITATAAVSNLPVDPYIPNLTVPVQLNRSNINLSGSLNNIFQQGQLNINRLNVNGNAQLLVDGSPINANIEVANGILTTVADVGTINLNPIIPNLPVQSTLVSSDLVLTGNLNSLLSSLGNTPDISSFRANAEAKLTVEGSPVQVVGNLGSGQVRGVVDLSRLSLDRVVPNLPVNVQLVDGQAVVSSNVLPLLSPQPDLSTAQARVNLQLATANGTVNTLTRLQNNQWTSQITASNLNPNLILTQIAPQVPQTDINDLNAQISLSGSLASLFEENAVLPINANNITVQADGQSLNARGNIFITNPLTNPDARVNLAVQATSNLGDLPLTQLISALPIRRDFLPEELNLQGIGNFDGTLIGQNLITAPTAPGNIRLRGDVTVRNLVFNDRTFEPLLTGQLNAGLGQTIAIDLRGNQDVIAATLQPCTRQDCPVPYLPVAFELRQEAGDQDPIVVIGRLEGNELVARIEQFPLDLFKISPGEDFGIPGFLSGEVQTEIVINPYTLEGRGRLVIDRPSIGFVEATRLTADVIYQDNIARLQNATLKLGQSLYAVQGSLNLESGDLDGRLNIDDGRLQDLFIALKLSSVERLLDLLQIQPIDYRNAEAIPPQSVGEDAETIAEKVNLLAVIEQRIKELADEREKGGVPTELDLRGNFDLNVALGGTIYRPDLSIALRGQNWEWHPQEPYPDIVEPLGLVIRDESVIPINEVALQADLTDNVLTVDTAAIQIDRTRLALEGKFSLQEIAANWQVNYLSIATINNFIEVPVDATGALNASGTISGSPFQPQLQGQFAFVDTTFQGRPLGVTLAGQFSYEGQRFQLATTEDSIASASIDIPFPTYTGNDNFAVNLNLDTEALQLVSVLTGEQVFLTGGEGQINAQATGELDLSQGLLVSNLNAGGTITLDETIFQSPALPQPLTVSGTVVLNDQGINVEQIRGNFADSTLNIAGVLPLFQQQTNLENPLTVAIERGEINLEGLYRGLVDGRIVVTGSAIQPVVSGDVQLANGQIFIPTELQSREETVAEINQWIIPRTRRQTASNQPVPFMPKLQNFAVNLDNLFVEVLPLFRFDFGGNVTVNGSVNDLTALEPDGVIMVNRGLVNFLDTRFFIERRKENQIVFTPDQGLLNPTLDLAMRTIVSEVPDTSKNFRSGETTEIPDDSLNKVQRVDINLGLNGPLSQLLPNLGQEGYQVCQIQDPLKPIQTKTALSQEDLDKVGTCLQTLANQGSVDEQLLGNPVINLTSSPPRSQGEIVRLLGEQVLVLAEALQGKSTEQLIQFGIVQLALPMVFQTLIYDIETSISETIDSTDFRVVPFLEAIYEVEDQGYVRVSYDYAFNEFRVRYEKRF</sequence>
<dbReference type="InterPro" id="IPR007452">
    <property type="entry name" value="TamB_C"/>
</dbReference>
<keyword evidence="4 5" id="KW-0472">Membrane</keyword>
<evidence type="ECO:0000256" key="2">
    <source>
        <dbReference type="ARBA" id="ARBA00022692"/>
    </source>
</evidence>
<dbReference type="GO" id="GO:0005886">
    <property type="term" value="C:plasma membrane"/>
    <property type="evidence" value="ECO:0007669"/>
    <property type="project" value="InterPro"/>
</dbReference>
<keyword evidence="8" id="KW-1185">Reference proteome</keyword>
<feature type="transmembrane region" description="Helical" evidence="5">
    <location>
        <begin position="32"/>
        <end position="55"/>
    </location>
</feature>
<evidence type="ECO:0000259" key="6">
    <source>
        <dbReference type="Pfam" id="PF04357"/>
    </source>
</evidence>